<organism evidence="1 2">
    <name type="scientific">Mycolicibacterium fortuitum</name>
    <name type="common">Mycobacterium fortuitum</name>
    <dbReference type="NCBI Taxonomy" id="1766"/>
    <lineage>
        <taxon>Bacteria</taxon>
        <taxon>Bacillati</taxon>
        <taxon>Actinomycetota</taxon>
        <taxon>Actinomycetes</taxon>
        <taxon>Mycobacteriales</taxon>
        <taxon>Mycobacteriaceae</taxon>
        <taxon>Mycolicibacterium</taxon>
    </lineage>
</organism>
<reference evidence="1 2" key="1">
    <citation type="submission" date="2018-06" db="EMBL/GenBank/DDBJ databases">
        <authorList>
            <consortium name="Pathogen Informatics"/>
            <person name="Doyle S."/>
        </authorList>
    </citation>
    <scope>NUCLEOTIDE SEQUENCE [LARGE SCALE GENOMIC DNA]</scope>
    <source>
        <strain evidence="1 2">NCTC1542</strain>
    </source>
</reference>
<dbReference type="EMBL" id="UGQY01000004">
    <property type="protein sequence ID" value="SUA04820.1"/>
    <property type="molecule type" value="Genomic_DNA"/>
</dbReference>
<dbReference type="Proteomes" id="UP000255389">
    <property type="component" value="Unassembled WGS sequence"/>
</dbReference>
<sequence length="98" mass="10764">MLDGAIAAGLQVHDHGACPTDLDALAGTAPAIGRRRAPLDAKVHASVEVYLRSHPHYWRRLPARIEWTDVEWLARGERLVHTPVTEAVQRDILTAVAS</sequence>
<protein>
    <submittedName>
        <fullName evidence="1">Uncharacterized conserved protein (DUF2235)</fullName>
    </submittedName>
</protein>
<dbReference type="AlphaFoldDB" id="A0A378V5E3"/>
<evidence type="ECO:0000313" key="2">
    <source>
        <dbReference type="Proteomes" id="UP000255389"/>
    </source>
</evidence>
<accession>A0A378V5E3</accession>
<gene>
    <name evidence="1" type="ORF">NCTC1542_06328</name>
</gene>
<evidence type="ECO:0000313" key="1">
    <source>
        <dbReference type="EMBL" id="SUA04820.1"/>
    </source>
</evidence>
<proteinExistence type="predicted"/>
<name>A0A378V5E3_MYCFO</name>